<sequence length="109" mass="12540">MSFRVNLTLRAETDVSEILQYIRERSPQGAATWADRFDQVLAELTESANRKPLAPENGDHEEEIRHVVFKTRVGKKYRAIFLIREDLVLVTHVRGPGQDLVPRQEMPVS</sequence>
<name>A0A5B9QPK9_9BACT</name>
<protein>
    <submittedName>
        <fullName evidence="2">Plasmid stabilization system protein</fullName>
    </submittedName>
</protein>
<reference evidence="2 3" key="1">
    <citation type="submission" date="2019-08" db="EMBL/GenBank/DDBJ databases">
        <title>Deep-cultivation of Planctomycetes and their phenomic and genomic characterization uncovers novel biology.</title>
        <authorList>
            <person name="Wiegand S."/>
            <person name="Jogler M."/>
            <person name="Boedeker C."/>
            <person name="Pinto D."/>
            <person name="Vollmers J."/>
            <person name="Rivas-Marin E."/>
            <person name="Kohn T."/>
            <person name="Peeters S.H."/>
            <person name="Heuer A."/>
            <person name="Rast P."/>
            <person name="Oberbeckmann S."/>
            <person name="Bunk B."/>
            <person name="Jeske O."/>
            <person name="Meyerdierks A."/>
            <person name="Storesund J.E."/>
            <person name="Kallscheuer N."/>
            <person name="Luecker S."/>
            <person name="Lage O.M."/>
            <person name="Pohl T."/>
            <person name="Merkel B.J."/>
            <person name="Hornburger P."/>
            <person name="Mueller R.-W."/>
            <person name="Bruemmer F."/>
            <person name="Labrenz M."/>
            <person name="Spormann A.M."/>
            <person name="Op den Camp H."/>
            <person name="Overmann J."/>
            <person name="Amann R."/>
            <person name="Jetten M.S.M."/>
            <person name="Mascher T."/>
            <person name="Medema M.H."/>
            <person name="Devos D.P."/>
            <person name="Kaster A.-K."/>
            <person name="Ovreas L."/>
            <person name="Rohde M."/>
            <person name="Galperin M.Y."/>
            <person name="Jogler C."/>
        </authorList>
    </citation>
    <scope>NUCLEOTIDE SEQUENCE [LARGE SCALE GENOMIC DNA]</scope>
    <source>
        <strain evidence="2 3">Pr1d</strain>
    </source>
</reference>
<evidence type="ECO:0000313" key="2">
    <source>
        <dbReference type="EMBL" id="QEG35913.1"/>
    </source>
</evidence>
<proteinExistence type="predicted"/>
<dbReference type="Proteomes" id="UP000323917">
    <property type="component" value="Chromosome"/>
</dbReference>
<dbReference type="AlphaFoldDB" id="A0A5B9QPK9"/>
<gene>
    <name evidence="2" type="ORF">Pr1d_32200</name>
</gene>
<accession>A0A5B9QPK9</accession>
<dbReference type="Gene3D" id="3.30.2310.20">
    <property type="entry name" value="RelE-like"/>
    <property type="match status" value="1"/>
</dbReference>
<dbReference type="OrthoDB" id="286630at2"/>
<dbReference type="EMBL" id="CP042913">
    <property type="protein sequence ID" value="QEG35913.1"/>
    <property type="molecule type" value="Genomic_DNA"/>
</dbReference>
<keyword evidence="3" id="KW-1185">Reference proteome</keyword>
<evidence type="ECO:0000313" key="3">
    <source>
        <dbReference type="Proteomes" id="UP000323917"/>
    </source>
</evidence>
<dbReference type="InterPro" id="IPR007712">
    <property type="entry name" value="RelE/ParE_toxin"/>
</dbReference>
<keyword evidence="1" id="KW-1277">Toxin-antitoxin system</keyword>
<dbReference type="RefSeq" id="WP_148074351.1">
    <property type="nucleotide sequence ID" value="NZ_CP042913.1"/>
</dbReference>
<dbReference type="KEGG" id="bgok:Pr1d_32200"/>
<organism evidence="2 3">
    <name type="scientific">Bythopirellula goksoeyrii</name>
    <dbReference type="NCBI Taxonomy" id="1400387"/>
    <lineage>
        <taxon>Bacteria</taxon>
        <taxon>Pseudomonadati</taxon>
        <taxon>Planctomycetota</taxon>
        <taxon>Planctomycetia</taxon>
        <taxon>Pirellulales</taxon>
        <taxon>Lacipirellulaceae</taxon>
        <taxon>Bythopirellula</taxon>
    </lineage>
</organism>
<dbReference type="Pfam" id="PF05016">
    <property type="entry name" value="ParE_toxin"/>
    <property type="match status" value="1"/>
</dbReference>
<dbReference type="InterPro" id="IPR035093">
    <property type="entry name" value="RelE/ParE_toxin_dom_sf"/>
</dbReference>
<evidence type="ECO:0000256" key="1">
    <source>
        <dbReference type="ARBA" id="ARBA00022649"/>
    </source>
</evidence>